<name>A0A9X1YL74_9BURK</name>
<feature type="chain" id="PRO_5040916066" evidence="1">
    <location>
        <begin position="24"/>
        <end position="63"/>
    </location>
</feature>
<protein>
    <submittedName>
        <fullName evidence="2">Uncharacterized protein</fullName>
    </submittedName>
</protein>
<proteinExistence type="predicted"/>
<keyword evidence="3" id="KW-1185">Reference proteome</keyword>
<reference evidence="2" key="1">
    <citation type="submission" date="2021-11" db="EMBL/GenBank/DDBJ databases">
        <title>BS-T2-15 a new species belonging to the Comamonadaceae family isolated from the soil of a French oak forest.</title>
        <authorList>
            <person name="Mieszkin S."/>
            <person name="Alain K."/>
        </authorList>
    </citation>
    <scope>NUCLEOTIDE SEQUENCE</scope>
    <source>
        <strain evidence="2">BS-T2-15</strain>
    </source>
</reference>
<evidence type="ECO:0000256" key="1">
    <source>
        <dbReference type="SAM" id="SignalP"/>
    </source>
</evidence>
<gene>
    <name evidence="2" type="ORF">LPC04_14580</name>
</gene>
<feature type="signal peptide" evidence="1">
    <location>
        <begin position="1"/>
        <end position="23"/>
    </location>
</feature>
<sequence length="63" mass="6396">MTKTTTQAAALALSVLMTLATVAGMNGIATKQYAAADSLAMAPYGLTHVAVQHVTIVGHRANA</sequence>
<accession>A0A9X1YL74</accession>
<organism evidence="2 3">
    <name type="scientific">Scleromatobacter humisilvae</name>
    <dbReference type="NCBI Taxonomy" id="2897159"/>
    <lineage>
        <taxon>Bacteria</taxon>
        <taxon>Pseudomonadati</taxon>
        <taxon>Pseudomonadota</taxon>
        <taxon>Betaproteobacteria</taxon>
        <taxon>Burkholderiales</taxon>
        <taxon>Sphaerotilaceae</taxon>
        <taxon>Scleromatobacter</taxon>
    </lineage>
</organism>
<evidence type="ECO:0000313" key="2">
    <source>
        <dbReference type="EMBL" id="MCK9686935.1"/>
    </source>
</evidence>
<evidence type="ECO:0000313" key="3">
    <source>
        <dbReference type="Proteomes" id="UP001139353"/>
    </source>
</evidence>
<comment type="caution">
    <text evidence="2">The sequence shown here is derived from an EMBL/GenBank/DDBJ whole genome shotgun (WGS) entry which is preliminary data.</text>
</comment>
<dbReference type="AlphaFoldDB" id="A0A9X1YL74"/>
<keyword evidence="1" id="KW-0732">Signal</keyword>
<dbReference type="RefSeq" id="WP_275682972.1">
    <property type="nucleotide sequence ID" value="NZ_JAJLJH010000003.1"/>
</dbReference>
<dbReference type="Proteomes" id="UP001139353">
    <property type="component" value="Unassembled WGS sequence"/>
</dbReference>
<dbReference type="EMBL" id="JAJLJH010000003">
    <property type="protein sequence ID" value="MCK9686935.1"/>
    <property type="molecule type" value="Genomic_DNA"/>
</dbReference>